<keyword evidence="2" id="KW-1133">Transmembrane helix</keyword>
<feature type="region of interest" description="Disordered" evidence="1">
    <location>
        <begin position="1"/>
        <end position="38"/>
    </location>
</feature>
<evidence type="ECO:0000256" key="2">
    <source>
        <dbReference type="SAM" id="Phobius"/>
    </source>
</evidence>
<organism evidence="3">
    <name type="scientific">marine metagenome</name>
    <dbReference type="NCBI Taxonomy" id="408172"/>
    <lineage>
        <taxon>unclassified sequences</taxon>
        <taxon>metagenomes</taxon>
        <taxon>ecological metagenomes</taxon>
    </lineage>
</organism>
<gene>
    <name evidence="3" type="ORF">METZ01_LOCUS147290</name>
</gene>
<evidence type="ECO:0000256" key="1">
    <source>
        <dbReference type="SAM" id="MobiDB-lite"/>
    </source>
</evidence>
<feature type="compositionally biased region" description="Basic and acidic residues" evidence="1">
    <location>
        <begin position="13"/>
        <end position="38"/>
    </location>
</feature>
<feature type="transmembrane region" description="Helical" evidence="2">
    <location>
        <begin position="125"/>
        <end position="145"/>
    </location>
</feature>
<accession>A0A381ZYU6</accession>
<proteinExistence type="predicted"/>
<keyword evidence="2" id="KW-0812">Transmembrane</keyword>
<protein>
    <submittedName>
        <fullName evidence="3">Uncharacterized protein</fullName>
    </submittedName>
</protein>
<sequence>MKPKQQINGIDESSPHQEQELNAHEDTKVSQEKNPTPHERADLIVRRLENFIREGRTEDGGINFRKWQEMAVLEVANAIRDAEKYLSSDQRFFTRSLSVGAVALLTIGIWGTILAADAATDRQTAAFILIIAGGVLVSVLAIWGFRRIDHYFKRGRRQYHIQRVLNFDNQLAKLDKDLEKRLKKLQETLNEMTKGNLGKL</sequence>
<dbReference type="EMBL" id="UINC01023216">
    <property type="protein sequence ID" value="SVA94436.1"/>
    <property type="molecule type" value="Genomic_DNA"/>
</dbReference>
<evidence type="ECO:0000313" key="3">
    <source>
        <dbReference type="EMBL" id="SVA94436.1"/>
    </source>
</evidence>
<dbReference type="AlphaFoldDB" id="A0A381ZYU6"/>
<feature type="transmembrane region" description="Helical" evidence="2">
    <location>
        <begin position="92"/>
        <end position="113"/>
    </location>
</feature>
<name>A0A381ZYU6_9ZZZZ</name>
<keyword evidence="2" id="KW-0472">Membrane</keyword>
<reference evidence="3" key="1">
    <citation type="submission" date="2018-05" db="EMBL/GenBank/DDBJ databases">
        <authorList>
            <person name="Lanie J.A."/>
            <person name="Ng W.-L."/>
            <person name="Kazmierczak K.M."/>
            <person name="Andrzejewski T.M."/>
            <person name="Davidsen T.M."/>
            <person name="Wayne K.J."/>
            <person name="Tettelin H."/>
            <person name="Glass J.I."/>
            <person name="Rusch D."/>
            <person name="Podicherti R."/>
            <person name="Tsui H.-C.T."/>
            <person name="Winkler M.E."/>
        </authorList>
    </citation>
    <scope>NUCLEOTIDE SEQUENCE</scope>
</reference>